<comment type="caution">
    <text evidence="2">The sequence shown here is derived from an EMBL/GenBank/DDBJ whole genome shotgun (WGS) entry which is preliminary data.</text>
</comment>
<name>A0A5J4UA25_9EUKA</name>
<protein>
    <submittedName>
        <fullName evidence="2">Uncharacterized protein</fullName>
    </submittedName>
</protein>
<evidence type="ECO:0000256" key="1">
    <source>
        <dbReference type="SAM" id="MobiDB-lite"/>
    </source>
</evidence>
<accession>A0A5J4UA25</accession>
<organism evidence="2 3">
    <name type="scientific">Streblomastix strix</name>
    <dbReference type="NCBI Taxonomy" id="222440"/>
    <lineage>
        <taxon>Eukaryota</taxon>
        <taxon>Metamonada</taxon>
        <taxon>Preaxostyla</taxon>
        <taxon>Oxymonadida</taxon>
        <taxon>Streblomastigidae</taxon>
        <taxon>Streblomastix</taxon>
    </lineage>
</organism>
<reference evidence="2 3" key="1">
    <citation type="submission" date="2019-03" db="EMBL/GenBank/DDBJ databases">
        <title>Single cell metagenomics reveals metabolic interactions within the superorganism composed of flagellate Streblomastix strix and complex community of Bacteroidetes bacteria on its surface.</title>
        <authorList>
            <person name="Treitli S.C."/>
            <person name="Kolisko M."/>
            <person name="Husnik F."/>
            <person name="Keeling P."/>
            <person name="Hampl V."/>
        </authorList>
    </citation>
    <scope>NUCLEOTIDE SEQUENCE [LARGE SCALE GENOMIC DNA]</scope>
    <source>
        <strain evidence="2">ST1C</strain>
    </source>
</reference>
<sequence length="69" mass="7699">LFSDSDHRDGSIGSVISGGNSDDLNVAESNIDRKLVFVEQKPNTVIIKKDFECFFLHSNIPYQTITVLI</sequence>
<evidence type="ECO:0000313" key="3">
    <source>
        <dbReference type="Proteomes" id="UP000324800"/>
    </source>
</evidence>
<proteinExistence type="predicted"/>
<dbReference type="AlphaFoldDB" id="A0A5J4UA25"/>
<feature type="compositionally biased region" description="Basic and acidic residues" evidence="1">
    <location>
        <begin position="1"/>
        <end position="10"/>
    </location>
</feature>
<evidence type="ECO:0000313" key="2">
    <source>
        <dbReference type="EMBL" id="KAA6367746.1"/>
    </source>
</evidence>
<dbReference type="EMBL" id="SNRW01018019">
    <property type="protein sequence ID" value="KAA6367746.1"/>
    <property type="molecule type" value="Genomic_DNA"/>
</dbReference>
<dbReference type="Proteomes" id="UP000324800">
    <property type="component" value="Unassembled WGS sequence"/>
</dbReference>
<gene>
    <name evidence="2" type="ORF">EZS28_036727</name>
</gene>
<feature type="compositionally biased region" description="Low complexity" evidence="1">
    <location>
        <begin position="11"/>
        <end position="22"/>
    </location>
</feature>
<feature type="non-terminal residue" evidence="2">
    <location>
        <position position="1"/>
    </location>
</feature>
<feature type="region of interest" description="Disordered" evidence="1">
    <location>
        <begin position="1"/>
        <end position="22"/>
    </location>
</feature>